<dbReference type="PATRIC" id="fig|1121290.3.peg.74"/>
<comment type="caution">
    <text evidence="6">The sequence shown here is derived from an EMBL/GenBank/DDBJ whole genome shotgun (WGS) entry which is preliminary data.</text>
</comment>
<dbReference type="GO" id="GO:0005829">
    <property type="term" value="C:cytosol"/>
    <property type="evidence" value="ECO:0007669"/>
    <property type="project" value="TreeGrafter"/>
</dbReference>
<dbReference type="NCBIfam" id="NF000934">
    <property type="entry name" value="PRK00092.3-1"/>
    <property type="match status" value="1"/>
</dbReference>
<keyword evidence="7" id="KW-1185">Reference proteome</keyword>
<feature type="domain" description="Ribosome maturation factor RimP C-terminal" evidence="5">
    <location>
        <begin position="90"/>
        <end position="152"/>
    </location>
</feature>
<dbReference type="PANTHER" id="PTHR33867">
    <property type="entry name" value="RIBOSOME MATURATION FACTOR RIMP"/>
    <property type="match status" value="1"/>
</dbReference>
<dbReference type="HAMAP" id="MF_01077">
    <property type="entry name" value="RimP"/>
    <property type="match status" value="1"/>
</dbReference>
<dbReference type="STRING" id="1121290.CLAOCE_00740"/>
<name>A0A1E8F245_9CLOT</name>
<gene>
    <name evidence="3 6" type="primary">rimP</name>
    <name evidence="6" type="ORF">CLOACE_00740</name>
</gene>
<dbReference type="Proteomes" id="UP000175744">
    <property type="component" value="Unassembled WGS sequence"/>
</dbReference>
<organism evidence="6 7">
    <name type="scientific">Clostridium acetireducens DSM 10703</name>
    <dbReference type="NCBI Taxonomy" id="1121290"/>
    <lineage>
        <taxon>Bacteria</taxon>
        <taxon>Bacillati</taxon>
        <taxon>Bacillota</taxon>
        <taxon>Clostridia</taxon>
        <taxon>Eubacteriales</taxon>
        <taxon>Clostridiaceae</taxon>
        <taxon>Clostridium</taxon>
    </lineage>
</organism>
<proteinExistence type="inferred from homology"/>
<dbReference type="GO" id="GO:0000028">
    <property type="term" value="P:ribosomal small subunit assembly"/>
    <property type="evidence" value="ECO:0007669"/>
    <property type="project" value="TreeGrafter"/>
</dbReference>
<dbReference type="FunFam" id="3.30.300.70:FF:000001">
    <property type="entry name" value="Ribosome maturation factor RimP"/>
    <property type="match status" value="1"/>
</dbReference>
<reference evidence="6 7" key="1">
    <citation type="submission" date="2016-06" db="EMBL/GenBank/DDBJ databases">
        <title>Genome sequence of Clostridium acetireducens DSM 10703.</title>
        <authorList>
            <person name="Poehlein A."/>
            <person name="Fluechter S."/>
            <person name="Duerre P."/>
            <person name="Daniel R."/>
        </authorList>
    </citation>
    <scope>NUCLEOTIDE SEQUENCE [LARGE SCALE GENOMIC DNA]</scope>
    <source>
        <strain evidence="6 7">DSM 10703</strain>
    </source>
</reference>
<evidence type="ECO:0000256" key="2">
    <source>
        <dbReference type="ARBA" id="ARBA00022517"/>
    </source>
</evidence>
<comment type="function">
    <text evidence="3">Required for maturation of 30S ribosomal subunits.</text>
</comment>
<dbReference type="RefSeq" id="WP_070109058.1">
    <property type="nucleotide sequence ID" value="NZ_LZFO01000001.1"/>
</dbReference>
<evidence type="ECO:0000256" key="3">
    <source>
        <dbReference type="HAMAP-Rule" id="MF_01077"/>
    </source>
</evidence>
<dbReference type="InterPro" id="IPR036847">
    <property type="entry name" value="RimP_C_sf"/>
</dbReference>
<dbReference type="Pfam" id="PF17384">
    <property type="entry name" value="DUF150_C"/>
    <property type="match status" value="1"/>
</dbReference>
<dbReference type="SUPFAM" id="SSF75420">
    <property type="entry name" value="YhbC-like, N-terminal domain"/>
    <property type="match status" value="1"/>
</dbReference>
<keyword evidence="2 3" id="KW-0690">Ribosome biogenesis</keyword>
<keyword evidence="1 3" id="KW-0963">Cytoplasm</keyword>
<dbReference type="CDD" id="cd01734">
    <property type="entry name" value="YlxS_C"/>
    <property type="match status" value="1"/>
</dbReference>
<dbReference type="EMBL" id="LZFO01000001">
    <property type="protein sequence ID" value="OFI07726.1"/>
    <property type="molecule type" value="Genomic_DNA"/>
</dbReference>
<dbReference type="InterPro" id="IPR028998">
    <property type="entry name" value="RimP_C"/>
</dbReference>
<dbReference type="InterPro" id="IPR035956">
    <property type="entry name" value="RimP_N_sf"/>
</dbReference>
<sequence length="153" mass="18047">MNNEILLNKLNNIIKPIVENLNYELYYIEFVKEQGEHYLRVYIDNQKGITHKDCEKVSREVSDMLDIEDPIDNSYYLEISSPGIDRTLYNDTHLKAHIGCNIEIKLKSLFKGKRKIQCKLLGFNSEYVNVEFEKEEIEVPREKIHNINLKGEL</sequence>
<dbReference type="GO" id="GO:0006412">
    <property type="term" value="P:translation"/>
    <property type="evidence" value="ECO:0007669"/>
    <property type="project" value="TreeGrafter"/>
</dbReference>
<evidence type="ECO:0000259" key="4">
    <source>
        <dbReference type="Pfam" id="PF02576"/>
    </source>
</evidence>
<protein>
    <recommendedName>
        <fullName evidence="3">Ribosome maturation factor RimP</fullName>
    </recommendedName>
</protein>
<dbReference type="AlphaFoldDB" id="A0A1E8F245"/>
<dbReference type="Gene3D" id="3.30.300.70">
    <property type="entry name" value="RimP-like superfamily, N-terminal"/>
    <property type="match status" value="1"/>
</dbReference>
<comment type="similarity">
    <text evidence="3">Belongs to the RimP family.</text>
</comment>
<dbReference type="InterPro" id="IPR028989">
    <property type="entry name" value="RimP_N"/>
</dbReference>
<feature type="domain" description="Ribosome maturation factor RimP N-terminal" evidence="4">
    <location>
        <begin position="13"/>
        <end position="85"/>
    </location>
</feature>
<evidence type="ECO:0000259" key="5">
    <source>
        <dbReference type="Pfam" id="PF17384"/>
    </source>
</evidence>
<dbReference type="OrthoDB" id="9805006at2"/>
<accession>A0A1E8F245</accession>
<evidence type="ECO:0000313" key="7">
    <source>
        <dbReference type="Proteomes" id="UP000175744"/>
    </source>
</evidence>
<evidence type="ECO:0000256" key="1">
    <source>
        <dbReference type="ARBA" id="ARBA00022490"/>
    </source>
</evidence>
<dbReference type="SUPFAM" id="SSF74942">
    <property type="entry name" value="YhbC-like, C-terminal domain"/>
    <property type="match status" value="1"/>
</dbReference>
<dbReference type="Gene3D" id="2.30.30.180">
    <property type="entry name" value="Ribosome maturation factor RimP, C-terminal domain"/>
    <property type="match status" value="1"/>
</dbReference>
<dbReference type="PANTHER" id="PTHR33867:SF1">
    <property type="entry name" value="RIBOSOME MATURATION FACTOR RIMP"/>
    <property type="match status" value="1"/>
</dbReference>
<evidence type="ECO:0000313" key="6">
    <source>
        <dbReference type="EMBL" id="OFI07726.1"/>
    </source>
</evidence>
<dbReference type="InterPro" id="IPR003728">
    <property type="entry name" value="Ribosome_maturation_RimP"/>
</dbReference>
<comment type="subcellular location">
    <subcellularLocation>
        <location evidence="3">Cytoplasm</location>
    </subcellularLocation>
</comment>
<dbReference type="Pfam" id="PF02576">
    <property type="entry name" value="RimP_N"/>
    <property type="match status" value="1"/>
</dbReference>